<evidence type="ECO:0000313" key="2">
    <source>
        <dbReference type="EMBL" id="RNB74883.1"/>
    </source>
</evidence>
<gene>
    <name evidence="2" type="ORF">EDM52_09170</name>
</gene>
<proteinExistence type="predicted"/>
<organism evidence="2 3">
    <name type="scientific">Brevibacillus invocatus</name>
    <dbReference type="NCBI Taxonomy" id="173959"/>
    <lineage>
        <taxon>Bacteria</taxon>
        <taxon>Bacillati</taxon>
        <taxon>Bacillota</taxon>
        <taxon>Bacilli</taxon>
        <taxon>Bacillales</taxon>
        <taxon>Paenibacillaceae</taxon>
        <taxon>Brevibacillus</taxon>
    </lineage>
</organism>
<dbReference type="Proteomes" id="UP000282028">
    <property type="component" value="Unassembled WGS sequence"/>
</dbReference>
<dbReference type="Gene3D" id="3.90.960.10">
    <property type="entry name" value="YbaK/aminoacyl-tRNA synthetase-associated domain"/>
    <property type="match status" value="1"/>
</dbReference>
<dbReference type="SUPFAM" id="SSF55826">
    <property type="entry name" value="YbaK/ProRS associated domain"/>
    <property type="match status" value="1"/>
</dbReference>
<dbReference type="RefSeq" id="WP_122908701.1">
    <property type="nucleotide sequence ID" value="NZ_CBCSBE010000005.1"/>
</dbReference>
<evidence type="ECO:0000313" key="3">
    <source>
        <dbReference type="Proteomes" id="UP000282028"/>
    </source>
</evidence>
<keyword evidence="3" id="KW-1185">Reference proteome</keyword>
<feature type="domain" description="YbaK/aminoacyl-tRNA synthetase-associated" evidence="1">
    <location>
        <begin position="22"/>
        <end position="140"/>
    </location>
</feature>
<dbReference type="OrthoDB" id="1099907at2"/>
<dbReference type="PANTHER" id="PTHR30411:SF1">
    <property type="entry name" value="CYTOPLASMIC PROTEIN"/>
    <property type="match status" value="1"/>
</dbReference>
<dbReference type="InterPro" id="IPR036754">
    <property type="entry name" value="YbaK/aa-tRNA-synt-asso_dom_sf"/>
</dbReference>
<reference evidence="2 3" key="1">
    <citation type="submission" date="2018-10" db="EMBL/GenBank/DDBJ databases">
        <title>Phylogenomics of Brevibacillus.</title>
        <authorList>
            <person name="Dunlap C."/>
        </authorList>
    </citation>
    <scope>NUCLEOTIDE SEQUENCE [LARGE SCALE GENOMIC DNA]</scope>
    <source>
        <strain evidence="2 3">JCM 12215</strain>
    </source>
</reference>
<dbReference type="GO" id="GO:0002161">
    <property type="term" value="F:aminoacyl-tRNA deacylase activity"/>
    <property type="evidence" value="ECO:0007669"/>
    <property type="project" value="InterPro"/>
</dbReference>
<dbReference type="EMBL" id="RHHR01000013">
    <property type="protein sequence ID" value="RNB74883.1"/>
    <property type="molecule type" value="Genomic_DNA"/>
</dbReference>
<dbReference type="PANTHER" id="PTHR30411">
    <property type="entry name" value="CYTOPLASMIC PROTEIN"/>
    <property type="match status" value="1"/>
</dbReference>
<dbReference type="AlphaFoldDB" id="A0A3M8CH82"/>
<dbReference type="CDD" id="cd04332">
    <property type="entry name" value="YbaK_like"/>
    <property type="match status" value="1"/>
</dbReference>
<dbReference type="InterPro" id="IPR007214">
    <property type="entry name" value="YbaK/aa-tRNA-synth-assoc-dom"/>
</dbReference>
<sequence length="152" mass="16508">MDMLKELLQQNDVDYEWISHDRPIRTAQEGAAMLGIEVGQTAPTLVLKSENGYMALILSGSRGRIELKSVAELVGCSQLKMAPPHEVEQITGYTVGSVPLAGHALPTILDRELYRHSSIYGGTGVGTNTLKIKPADLEKLNQVIAFLPALPE</sequence>
<evidence type="ECO:0000259" key="1">
    <source>
        <dbReference type="Pfam" id="PF04073"/>
    </source>
</evidence>
<comment type="caution">
    <text evidence="2">The sequence shown here is derived from an EMBL/GenBank/DDBJ whole genome shotgun (WGS) entry which is preliminary data.</text>
</comment>
<accession>A0A3M8CH82</accession>
<name>A0A3M8CH82_9BACL</name>
<protein>
    <recommendedName>
        <fullName evidence="1">YbaK/aminoacyl-tRNA synthetase-associated domain-containing protein</fullName>
    </recommendedName>
</protein>
<dbReference type="Pfam" id="PF04073">
    <property type="entry name" value="tRNA_edit"/>
    <property type="match status" value="1"/>
</dbReference>